<name>A0A8X6XTI9_9ARAC</name>
<comment type="caution">
    <text evidence="1">The sequence shown here is derived from an EMBL/GenBank/DDBJ whole genome shotgun (WGS) entry which is preliminary data.</text>
</comment>
<accession>A0A8X6XTI9</accession>
<keyword evidence="1" id="KW-0378">Hydrolase</keyword>
<proteinExistence type="predicted"/>
<dbReference type="AlphaFoldDB" id="A0A8X6XTI9"/>
<reference evidence="1" key="1">
    <citation type="submission" date="2020-08" db="EMBL/GenBank/DDBJ databases">
        <title>Multicomponent nature underlies the extraordinary mechanical properties of spider dragline silk.</title>
        <authorList>
            <person name="Kono N."/>
            <person name="Nakamura H."/>
            <person name="Mori M."/>
            <person name="Yoshida Y."/>
            <person name="Ohtoshi R."/>
            <person name="Malay A.D."/>
            <person name="Moran D.A.P."/>
            <person name="Tomita M."/>
            <person name="Numata K."/>
            <person name="Arakawa K."/>
        </authorList>
    </citation>
    <scope>NUCLEOTIDE SEQUENCE</scope>
</reference>
<keyword evidence="1" id="KW-0347">Helicase</keyword>
<organism evidence="1 2">
    <name type="scientific">Trichonephila inaurata madagascariensis</name>
    <dbReference type="NCBI Taxonomy" id="2747483"/>
    <lineage>
        <taxon>Eukaryota</taxon>
        <taxon>Metazoa</taxon>
        <taxon>Ecdysozoa</taxon>
        <taxon>Arthropoda</taxon>
        <taxon>Chelicerata</taxon>
        <taxon>Arachnida</taxon>
        <taxon>Araneae</taxon>
        <taxon>Araneomorphae</taxon>
        <taxon>Entelegynae</taxon>
        <taxon>Araneoidea</taxon>
        <taxon>Nephilidae</taxon>
        <taxon>Trichonephila</taxon>
        <taxon>Trichonephila inaurata</taxon>
    </lineage>
</organism>
<dbReference type="Proteomes" id="UP000886998">
    <property type="component" value="Unassembled WGS sequence"/>
</dbReference>
<dbReference type="EMBL" id="BMAV01012054">
    <property type="protein sequence ID" value="GFY58394.1"/>
    <property type="molecule type" value="Genomic_DNA"/>
</dbReference>
<evidence type="ECO:0000313" key="2">
    <source>
        <dbReference type="Proteomes" id="UP000886998"/>
    </source>
</evidence>
<sequence length="104" mass="12500">MASDFNEYKRKMVTLHLPFRNEEEILAEMKFITLHDNHENIILQRRKEFESNTDINKTMQICRELCREETPISEDIIQNVANRIPNGNPFKELYYDPNSEINRN</sequence>
<keyword evidence="1" id="KW-0547">Nucleotide-binding</keyword>
<dbReference type="GO" id="GO:0004386">
    <property type="term" value="F:helicase activity"/>
    <property type="evidence" value="ECO:0007669"/>
    <property type="project" value="UniProtKB-KW"/>
</dbReference>
<keyword evidence="1" id="KW-0067">ATP-binding</keyword>
<evidence type="ECO:0000313" key="1">
    <source>
        <dbReference type="EMBL" id="GFY58394.1"/>
    </source>
</evidence>
<dbReference type="OrthoDB" id="6476270at2759"/>
<gene>
    <name evidence="1" type="primary">RRM3</name>
    <name evidence="1" type="ORF">TNIN_100511</name>
</gene>
<protein>
    <submittedName>
        <fullName evidence="1">ATP-dependent DNA helicase</fullName>
    </submittedName>
</protein>
<keyword evidence="2" id="KW-1185">Reference proteome</keyword>